<feature type="non-terminal residue" evidence="10">
    <location>
        <position position="1"/>
    </location>
</feature>
<keyword evidence="11" id="KW-1185">Reference proteome</keyword>
<dbReference type="GO" id="GO:0016787">
    <property type="term" value="F:hydrolase activity"/>
    <property type="evidence" value="ECO:0007669"/>
    <property type="project" value="UniProtKB-KW"/>
</dbReference>
<evidence type="ECO:0000256" key="4">
    <source>
        <dbReference type="ARBA" id="ARBA00022759"/>
    </source>
</evidence>
<dbReference type="PANTHER" id="PTHR41694">
    <property type="entry name" value="ENDOGENOUS RETROVIRUS GROUP K MEMBER POL PROTEIN"/>
    <property type="match status" value="1"/>
</dbReference>
<keyword evidence="6" id="KW-0862">Zinc</keyword>
<dbReference type="InterPro" id="IPR012337">
    <property type="entry name" value="RNaseH-like_sf"/>
</dbReference>
<evidence type="ECO:0000256" key="1">
    <source>
        <dbReference type="ARBA" id="ARBA00022679"/>
    </source>
</evidence>
<dbReference type="EMBL" id="VZTB01014362">
    <property type="protein sequence ID" value="NXA81872.1"/>
    <property type="molecule type" value="Genomic_DNA"/>
</dbReference>
<evidence type="ECO:0000256" key="7">
    <source>
        <dbReference type="ARBA" id="ARBA00022918"/>
    </source>
</evidence>
<feature type="domain" description="Integrase catalytic" evidence="9">
    <location>
        <begin position="1"/>
        <end position="66"/>
    </location>
</feature>
<evidence type="ECO:0000256" key="6">
    <source>
        <dbReference type="ARBA" id="ARBA00022833"/>
    </source>
</evidence>
<dbReference type="GO" id="GO:0003964">
    <property type="term" value="F:RNA-directed DNA polymerase activity"/>
    <property type="evidence" value="ECO:0007669"/>
    <property type="project" value="UniProtKB-KW"/>
</dbReference>
<reference evidence="10 11" key="1">
    <citation type="submission" date="2019-09" db="EMBL/GenBank/DDBJ databases">
        <title>Bird 10,000 Genomes (B10K) Project - Family phase.</title>
        <authorList>
            <person name="Zhang G."/>
        </authorList>
    </citation>
    <scope>NUCLEOTIDE SEQUENCE [LARGE SCALE GENOMIC DNA]</scope>
    <source>
        <strain evidence="10">B10K-DU-001-68</strain>
        <tissue evidence="10">Muscle</tissue>
    </source>
</reference>
<dbReference type="SUPFAM" id="SSF53098">
    <property type="entry name" value="Ribonuclease H-like"/>
    <property type="match status" value="1"/>
</dbReference>
<dbReference type="GO" id="GO:0015074">
    <property type="term" value="P:DNA integration"/>
    <property type="evidence" value="ECO:0007669"/>
    <property type="project" value="InterPro"/>
</dbReference>
<accession>A0A7K7YV04</accession>
<dbReference type="Proteomes" id="UP000558509">
    <property type="component" value="Unassembled WGS sequence"/>
</dbReference>
<protein>
    <submittedName>
        <fullName evidence="10">POK25 protein</fullName>
    </submittedName>
</protein>
<organism evidence="10 11">
    <name type="scientific">Thryothorus ludovicianus</name>
    <name type="common">Carolina wren</name>
    <name type="synonym">Sylvia ludoviciana</name>
    <dbReference type="NCBI Taxonomy" id="74200"/>
    <lineage>
        <taxon>Eukaryota</taxon>
        <taxon>Metazoa</taxon>
        <taxon>Chordata</taxon>
        <taxon>Craniata</taxon>
        <taxon>Vertebrata</taxon>
        <taxon>Euteleostomi</taxon>
        <taxon>Archelosauria</taxon>
        <taxon>Archosauria</taxon>
        <taxon>Dinosauria</taxon>
        <taxon>Saurischia</taxon>
        <taxon>Theropoda</taxon>
        <taxon>Coelurosauria</taxon>
        <taxon>Aves</taxon>
        <taxon>Neognathae</taxon>
        <taxon>Neoaves</taxon>
        <taxon>Telluraves</taxon>
        <taxon>Australaves</taxon>
        <taxon>Passeriformes</taxon>
        <taxon>Certhiidae</taxon>
        <taxon>Troglodytinae</taxon>
        <taxon>Thryothorus</taxon>
    </lineage>
</organism>
<keyword evidence="8" id="KW-0511">Multifunctional enzyme</keyword>
<dbReference type="Gene3D" id="3.30.420.10">
    <property type="entry name" value="Ribonuclease H-like superfamily/Ribonuclease H"/>
    <property type="match status" value="1"/>
</dbReference>
<comment type="caution">
    <text evidence="10">The sequence shown here is derived from an EMBL/GenBank/DDBJ whole genome shotgun (WGS) entry which is preliminary data.</text>
</comment>
<keyword evidence="5" id="KW-0378">Hydrolase</keyword>
<keyword evidence="7" id="KW-0695">RNA-directed DNA polymerase</keyword>
<feature type="non-terminal residue" evidence="10">
    <location>
        <position position="66"/>
    </location>
</feature>
<dbReference type="Pfam" id="PF00665">
    <property type="entry name" value="rve"/>
    <property type="match status" value="1"/>
</dbReference>
<evidence type="ECO:0000313" key="11">
    <source>
        <dbReference type="Proteomes" id="UP000558509"/>
    </source>
</evidence>
<evidence type="ECO:0000259" key="9">
    <source>
        <dbReference type="PROSITE" id="PS50994"/>
    </source>
</evidence>
<dbReference type="PROSITE" id="PS50994">
    <property type="entry name" value="INTEGRASE"/>
    <property type="match status" value="1"/>
</dbReference>
<keyword evidence="4" id="KW-0255">Endonuclease</keyword>
<keyword evidence="1" id="KW-0808">Transferase</keyword>
<evidence type="ECO:0000256" key="5">
    <source>
        <dbReference type="ARBA" id="ARBA00022801"/>
    </source>
</evidence>
<keyword evidence="2" id="KW-0548">Nucleotidyltransferase</keyword>
<evidence type="ECO:0000256" key="2">
    <source>
        <dbReference type="ARBA" id="ARBA00022695"/>
    </source>
</evidence>
<evidence type="ECO:0000313" key="10">
    <source>
        <dbReference type="EMBL" id="NXA81872.1"/>
    </source>
</evidence>
<dbReference type="GO" id="GO:0035613">
    <property type="term" value="F:RNA stem-loop binding"/>
    <property type="evidence" value="ECO:0007669"/>
    <property type="project" value="TreeGrafter"/>
</dbReference>
<evidence type="ECO:0000256" key="8">
    <source>
        <dbReference type="ARBA" id="ARBA00023268"/>
    </source>
</evidence>
<dbReference type="AlphaFoldDB" id="A0A7K7YV04"/>
<dbReference type="PANTHER" id="PTHR41694:SF4">
    <property type="entry name" value="ENDOGENOUS RETROVIRUS GROUP K MEMBER 10 POL PROTEIN-RELATED"/>
    <property type="match status" value="1"/>
</dbReference>
<sequence length="66" mass="7185">LHTAETANFLQAFASLGVPQEIKTDNGLAYAAKELAKISMNWGVSHTFSIPHSATVQAIIERTHHI</sequence>
<proteinExistence type="predicted"/>
<evidence type="ECO:0000256" key="3">
    <source>
        <dbReference type="ARBA" id="ARBA00022722"/>
    </source>
</evidence>
<dbReference type="InterPro" id="IPR036397">
    <property type="entry name" value="RNaseH_sf"/>
</dbReference>
<keyword evidence="3" id="KW-0540">Nuclease</keyword>
<name>A0A7K7YV04_THRLU</name>
<dbReference type="InterPro" id="IPR001584">
    <property type="entry name" value="Integrase_cat-core"/>
</dbReference>
<gene>
    <name evidence="10" type="primary">Ervk25</name>
    <name evidence="10" type="ORF">THRLUD_R15054</name>
</gene>
<dbReference type="GO" id="GO:0004519">
    <property type="term" value="F:endonuclease activity"/>
    <property type="evidence" value="ECO:0007669"/>
    <property type="project" value="UniProtKB-KW"/>
</dbReference>